<dbReference type="EMBL" id="UOFA01000410">
    <property type="protein sequence ID" value="VAW48446.1"/>
    <property type="molecule type" value="Genomic_DNA"/>
</dbReference>
<name>A0A3B0WVS2_9ZZZZ</name>
<proteinExistence type="predicted"/>
<evidence type="ECO:0000313" key="1">
    <source>
        <dbReference type="EMBL" id="VAW48446.1"/>
    </source>
</evidence>
<dbReference type="AlphaFoldDB" id="A0A3B0WVS2"/>
<sequence length="193" mass="22466">MNKREIERFEKMSLDDKLKLEGDDDIALKKYNEYRYQLRQEQIKANEIGLYSFYEEVRLAGLNTDYYKGIKEHQLNKKVIQIILKHLDMNYSRDILQILVDKLQSRKAHGIAGAKLIELYKKADNPFRLHIAQILEVVATENELEELLSIFNNPDVGDEGKTYLPLVIAQIMGKQAAPILTKIVEEKKNLDEC</sequence>
<accession>A0A3B0WVS2</accession>
<feature type="non-terminal residue" evidence="1">
    <location>
        <position position="193"/>
    </location>
</feature>
<protein>
    <submittedName>
        <fullName evidence="1">Uncharacterized protein</fullName>
    </submittedName>
</protein>
<organism evidence="1">
    <name type="scientific">hydrothermal vent metagenome</name>
    <dbReference type="NCBI Taxonomy" id="652676"/>
    <lineage>
        <taxon>unclassified sequences</taxon>
        <taxon>metagenomes</taxon>
        <taxon>ecological metagenomes</taxon>
    </lineage>
</organism>
<reference evidence="1" key="1">
    <citation type="submission" date="2018-06" db="EMBL/GenBank/DDBJ databases">
        <authorList>
            <person name="Zhirakovskaya E."/>
        </authorList>
    </citation>
    <scope>NUCLEOTIDE SEQUENCE</scope>
</reference>
<gene>
    <name evidence="1" type="ORF">MNBD_GAMMA02-183</name>
</gene>